<gene>
    <name evidence="1" type="ORF">D2118_11545</name>
</gene>
<name>A0A5X3P2U2_SALET</name>
<sequence length="86" mass="9918">MVQSEPAGWRSKRMYLVKTRASVAITCDPVFAEVCTGKRINHPDNRRFFQVVKRGSRPQTVCCRRETMPVPLAQKGETIFTCKRIF</sequence>
<evidence type="ECO:0000313" key="1">
    <source>
        <dbReference type="EMBL" id="EBZ6052105.1"/>
    </source>
</evidence>
<accession>A0A5X3P2U2</accession>
<comment type="caution">
    <text evidence="1">The sequence shown here is derived from an EMBL/GenBank/DDBJ whole genome shotgun (WGS) entry which is preliminary data.</text>
</comment>
<dbReference type="AlphaFoldDB" id="A0A5X3P2U2"/>
<proteinExistence type="predicted"/>
<reference evidence="1" key="1">
    <citation type="submission" date="2018-10" db="EMBL/GenBank/DDBJ databases">
        <authorList>
            <consortium name="GenomeTrakr network: Whole genome sequencing for foodborne pathogen traceback"/>
        </authorList>
    </citation>
    <scope>NUCLEOTIDE SEQUENCE</scope>
    <source>
        <strain evidence="1">FDA00013435</strain>
    </source>
</reference>
<organism evidence="1">
    <name type="scientific">Salmonella enterica subsp. enterica serovar Weslaco</name>
    <dbReference type="NCBI Taxonomy" id="1243597"/>
    <lineage>
        <taxon>Bacteria</taxon>
        <taxon>Pseudomonadati</taxon>
        <taxon>Pseudomonadota</taxon>
        <taxon>Gammaproteobacteria</taxon>
        <taxon>Enterobacterales</taxon>
        <taxon>Enterobacteriaceae</taxon>
        <taxon>Salmonella</taxon>
    </lineage>
</organism>
<dbReference type="EMBL" id="AAHRRA010000009">
    <property type="protein sequence ID" value="EBZ6052105.1"/>
    <property type="molecule type" value="Genomic_DNA"/>
</dbReference>
<protein>
    <submittedName>
        <fullName evidence="1">Uncharacterized protein</fullName>
    </submittedName>
</protein>